<reference evidence="1" key="1">
    <citation type="submission" date="2021-06" db="EMBL/GenBank/DDBJ databases">
        <authorList>
            <person name="Kallberg Y."/>
            <person name="Tangrot J."/>
            <person name="Rosling A."/>
        </authorList>
    </citation>
    <scope>NUCLEOTIDE SEQUENCE</scope>
    <source>
        <strain evidence="1">UK204</strain>
    </source>
</reference>
<gene>
    <name evidence="1" type="ORF">FCALED_LOCUS16162</name>
</gene>
<protein>
    <submittedName>
        <fullName evidence="1">201_t:CDS:1</fullName>
    </submittedName>
</protein>
<evidence type="ECO:0000313" key="1">
    <source>
        <dbReference type="EMBL" id="CAG8748820.1"/>
    </source>
</evidence>
<dbReference type="EMBL" id="CAJVPQ010017579">
    <property type="protein sequence ID" value="CAG8748820.1"/>
    <property type="molecule type" value="Genomic_DNA"/>
</dbReference>
<proteinExistence type="predicted"/>
<keyword evidence="2" id="KW-1185">Reference proteome</keyword>
<feature type="non-terminal residue" evidence="1">
    <location>
        <position position="70"/>
    </location>
</feature>
<comment type="caution">
    <text evidence="1">The sequence shown here is derived from an EMBL/GenBank/DDBJ whole genome shotgun (WGS) entry which is preliminary data.</text>
</comment>
<evidence type="ECO:0000313" key="2">
    <source>
        <dbReference type="Proteomes" id="UP000789570"/>
    </source>
</evidence>
<accession>A0A9N9IUG4</accession>
<sequence length="70" mass="8359">MTQQIITAQIEFESAMSQYIETTVWHSTYAMSSQHTQQYYKIYKSISTTADFDYPSFDELVFQWQLDQLD</sequence>
<name>A0A9N9IUG4_9GLOM</name>
<organism evidence="1 2">
    <name type="scientific">Funneliformis caledonium</name>
    <dbReference type="NCBI Taxonomy" id="1117310"/>
    <lineage>
        <taxon>Eukaryota</taxon>
        <taxon>Fungi</taxon>
        <taxon>Fungi incertae sedis</taxon>
        <taxon>Mucoromycota</taxon>
        <taxon>Glomeromycotina</taxon>
        <taxon>Glomeromycetes</taxon>
        <taxon>Glomerales</taxon>
        <taxon>Glomeraceae</taxon>
        <taxon>Funneliformis</taxon>
    </lineage>
</organism>
<dbReference type="AlphaFoldDB" id="A0A9N9IUG4"/>
<dbReference type="Proteomes" id="UP000789570">
    <property type="component" value="Unassembled WGS sequence"/>
</dbReference>